<organism evidence="1 2">
    <name type="scientific">Irpex rosettiformis</name>
    <dbReference type="NCBI Taxonomy" id="378272"/>
    <lineage>
        <taxon>Eukaryota</taxon>
        <taxon>Fungi</taxon>
        <taxon>Dikarya</taxon>
        <taxon>Basidiomycota</taxon>
        <taxon>Agaricomycotina</taxon>
        <taxon>Agaricomycetes</taxon>
        <taxon>Polyporales</taxon>
        <taxon>Irpicaceae</taxon>
        <taxon>Irpex</taxon>
    </lineage>
</organism>
<reference evidence="1" key="1">
    <citation type="journal article" date="2021" name="Environ. Microbiol.">
        <title>Gene family expansions and transcriptome signatures uncover fungal adaptations to wood decay.</title>
        <authorList>
            <person name="Hage H."/>
            <person name="Miyauchi S."/>
            <person name="Viragh M."/>
            <person name="Drula E."/>
            <person name="Min B."/>
            <person name="Chaduli D."/>
            <person name="Navarro D."/>
            <person name="Favel A."/>
            <person name="Norest M."/>
            <person name="Lesage-Meessen L."/>
            <person name="Balint B."/>
            <person name="Merenyi Z."/>
            <person name="de Eugenio L."/>
            <person name="Morin E."/>
            <person name="Martinez A.T."/>
            <person name="Baldrian P."/>
            <person name="Stursova M."/>
            <person name="Martinez M.J."/>
            <person name="Novotny C."/>
            <person name="Magnuson J.K."/>
            <person name="Spatafora J.W."/>
            <person name="Maurice S."/>
            <person name="Pangilinan J."/>
            <person name="Andreopoulos W."/>
            <person name="LaButti K."/>
            <person name="Hundley H."/>
            <person name="Na H."/>
            <person name="Kuo A."/>
            <person name="Barry K."/>
            <person name="Lipzen A."/>
            <person name="Henrissat B."/>
            <person name="Riley R."/>
            <person name="Ahrendt S."/>
            <person name="Nagy L.G."/>
            <person name="Grigoriev I.V."/>
            <person name="Martin F."/>
            <person name="Rosso M.N."/>
        </authorList>
    </citation>
    <scope>NUCLEOTIDE SEQUENCE</scope>
    <source>
        <strain evidence="1">CBS 384.51</strain>
    </source>
</reference>
<sequence>MTQTRASSRRTRQEIPSHASRTHSTSNGLTAYPARKRALVHHLHQGLYAMPPTETGAATVSESVPTPALPHHASFSTRVTSIPNDDDRLDGNSTDDDEGSMDIDEDEIQASSMAKKLASEIPVITLPMQQTEQPQSTSVPLTVTTSATTPAAVIAPDSWAVDTNIVFNSALKNGHIRLKIQNRRVEAVFREAMPSIFYQFCTKHALPSATDPRGWLRDSLGAAAYHLNDIEMENRIHEDDAYARVLCDIPLNRTHAWRSSMSDVAFVATGLAYHLEKEPAPEDRSEYQKVIADLMHFDKSYAYTFAFKSDFNGIENPREPDKSKPYLLPLFCDIIRPCFESDGGSYLRAVREHFKRPDGGLHYEMPEALLALSATLVFAALDFLRKGQRRGAKHPFLCHLYQEAYDGNIFQLNDIKKRFPAEYPRLLQKLYDNVVAPSPVTQVSKPAFATLAQTDIEGVNLN</sequence>
<evidence type="ECO:0000313" key="2">
    <source>
        <dbReference type="Proteomes" id="UP001055072"/>
    </source>
</evidence>
<gene>
    <name evidence="1" type="ORF">BDY19DRAFT_910548</name>
</gene>
<accession>A0ACB8TNF9</accession>
<keyword evidence="2" id="KW-1185">Reference proteome</keyword>
<proteinExistence type="predicted"/>
<dbReference type="Proteomes" id="UP001055072">
    <property type="component" value="Unassembled WGS sequence"/>
</dbReference>
<evidence type="ECO:0000313" key="1">
    <source>
        <dbReference type="EMBL" id="KAI0083521.1"/>
    </source>
</evidence>
<name>A0ACB8TNF9_9APHY</name>
<protein>
    <submittedName>
        <fullName evidence="1">Uncharacterized protein</fullName>
    </submittedName>
</protein>
<dbReference type="EMBL" id="MU274962">
    <property type="protein sequence ID" value="KAI0083521.1"/>
    <property type="molecule type" value="Genomic_DNA"/>
</dbReference>
<comment type="caution">
    <text evidence="1">The sequence shown here is derived from an EMBL/GenBank/DDBJ whole genome shotgun (WGS) entry which is preliminary data.</text>
</comment>